<dbReference type="AlphaFoldDB" id="A0AAE7AYW6"/>
<dbReference type="Proteomes" id="UP000501443">
    <property type="component" value="Chromosome 2"/>
</dbReference>
<name>A0AAE7AYW6_9VIBR</name>
<gene>
    <name evidence="1" type="ORF">HOO69_21355</name>
</gene>
<dbReference type="EMBL" id="CP053543">
    <property type="protein sequence ID" value="QJY39090.1"/>
    <property type="molecule type" value="Genomic_DNA"/>
</dbReference>
<organism evidence="1 2">
    <name type="scientific">Vibrio europaeus</name>
    <dbReference type="NCBI Taxonomy" id="300876"/>
    <lineage>
        <taxon>Bacteria</taxon>
        <taxon>Pseudomonadati</taxon>
        <taxon>Pseudomonadota</taxon>
        <taxon>Gammaproteobacteria</taxon>
        <taxon>Vibrionales</taxon>
        <taxon>Vibrionaceae</taxon>
        <taxon>Vibrio</taxon>
        <taxon>Vibrio oreintalis group</taxon>
    </lineage>
</organism>
<evidence type="ECO:0000313" key="1">
    <source>
        <dbReference type="EMBL" id="QJY39090.1"/>
    </source>
</evidence>
<proteinExistence type="predicted"/>
<sequence length="148" mass="17116">MKIELDYLRQLLDVFLESPRAFITIKDWEESGITVDSPDEDIFDDRFIFHVSLLVENKLISNSSLENSSLKSIGIDVGNSNYHSWWEVDIRLTQDGHDFAKLLHQNEVFENLKSNFREFPFQVMLDAGKSLATAIMKNKVKELTGFTE</sequence>
<protein>
    <submittedName>
        <fullName evidence="1">DUF2513 domain-containing protein</fullName>
    </submittedName>
</protein>
<dbReference type="RefSeq" id="WP_171803096.1">
    <property type="nucleotide sequence ID" value="NZ_CP053543.1"/>
</dbReference>
<evidence type="ECO:0000313" key="2">
    <source>
        <dbReference type="Proteomes" id="UP000501443"/>
    </source>
</evidence>
<reference evidence="1 2" key="1">
    <citation type="submission" date="2020-05" db="EMBL/GenBank/DDBJ databases">
        <title>First description outside Europe of the emergent pathogen for shellfish aquaculture Vibrio europaeus.</title>
        <authorList>
            <person name="Dubert J."/>
            <person name="Rojas R."/>
        </authorList>
    </citation>
    <scope>NUCLEOTIDE SEQUENCE [LARGE SCALE GENOMIC DNA]</scope>
    <source>
        <strain evidence="1 2">NPI-1</strain>
    </source>
</reference>
<accession>A0AAE7AYW6</accession>